<name>A0A9D5K1S3_9BACT</name>
<dbReference type="SMART" id="SM00028">
    <property type="entry name" value="TPR"/>
    <property type="match status" value="6"/>
</dbReference>
<evidence type="ECO:0000313" key="6">
    <source>
        <dbReference type="Proteomes" id="UP000649604"/>
    </source>
</evidence>
<evidence type="ECO:0000256" key="1">
    <source>
        <dbReference type="ARBA" id="ARBA00022737"/>
    </source>
</evidence>
<proteinExistence type="predicted"/>
<dbReference type="Proteomes" id="UP000649604">
    <property type="component" value="Unassembled WGS sequence"/>
</dbReference>
<dbReference type="PROSITE" id="PS50005">
    <property type="entry name" value="TPR"/>
    <property type="match status" value="4"/>
</dbReference>
<reference evidence="5" key="1">
    <citation type="submission" date="2019-11" db="EMBL/GenBank/DDBJ databases">
        <title>Microbial mats filling the niche in hypersaline microbial mats.</title>
        <authorList>
            <person name="Wong H.L."/>
            <person name="Macleod F.I."/>
            <person name="White R.A. III"/>
            <person name="Burns B.P."/>
        </authorList>
    </citation>
    <scope>NUCLEOTIDE SEQUENCE</scope>
    <source>
        <strain evidence="5">Rbin_158</strain>
    </source>
</reference>
<dbReference type="InterPro" id="IPR034122">
    <property type="entry name" value="Retropepsin-like_bacterial"/>
</dbReference>
<dbReference type="SUPFAM" id="SSF48452">
    <property type="entry name" value="TPR-like"/>
    <property type="match status" value="2"/>
</dbReference>
<dbReference type="CDD" id="cd05483">
    <property type="entry name" value="retropepsin_like_bacteria"/>
    <property type="match status" value="1"/>
</dbReference>
<dbReference type="PANTHER" id="PTHR44227:SF3">
    <property type="entry name" value="PROTEIN O-MANNOSYL-TRANSFERASE TMTC4"/>
    <property type="match status" value="1"/>
</dbReference>
<dbReference type="InterPro" id="IPR052346">
    <property type="entry name" value="O-mannosyl-transferase_TMTC"/>
</dbReference>
<evidence type="ECO:0000313" key="5">
    <source>
        <dbReference type="EMBL" id="MBD3327652.1"/>
    </source>
</evidence>
<dbReference type="AlphaFoldDB" id="A0A9D5K1S3"/>
<comment type="caution">
    <text evidence="5">The sequence shown here is derived from an EMBL/GenBank/DDBJ whole genome shotgun (WGS) entry which is preliminary data.</text>
</comment>
<keyword evidence="4" id="KW-0472">Membrane</keyword>
<feature type="repeat" description="TPR" evidence="3">
    <location>
        <begin position="201"/>
        <end position="234"/>
    </location>
</feature>
<evidence type="ECO:0000256" key="3">
    <source>
        <dbReference type="PROSITE-ProRule" id="PRU00339"/>
    </source>
</evidence>
<gene>
    <name evidence="5" type="ORF">GF339_23920</name>
</gene>
<keyword evidence="4" id="KW-1133">Transmembrane helix</keyword>
<dbReference type="Pfam" id="PF13432">
    <property type="entry name" value="TPR_16"/>
    <property type="match status" value="3"/>
</dbReference>
<evidence type="ECO:0000256" key="4">
    <source>
        <dbReference type="SAM" id="Phobius"/>
    </source>
</evidence>
<feature type="transmembrane region" description="Helical" evidence="4">
    <location>
        <begin position="21"/>
        <end position="40"/>
    </location>
</feature>
<feature type="repeat" description="TPR" evidence="3">
    <location>
        <begin position="116"/>
        <end position="149"/>
    </location>
</feature>
<protein>
    <submittedName>
        <fullName evidence="5">Tetratricopeptide repeat protein</fullName>
    </submittedName>
</protein>
<dbReference type="InterPro" id="IPR021109">
    <property type="entry name" value="Peptidase_aspartic_dom_sf"/>
</dbReference>
<keyword evidence="1" id="KW-0677">Repeat</keyword>
<dbReference type="InterPro" id="IPR019734">
    <property type="entry name" value="TPR_rpt"/>
</dbReference>
<dbReference type="PANTHER" id="PTHR44227">
    <property type="match status" value="1"/>
</dbReference>
<evidence type="ECO:0000256" key="2">
    <source>
        <dbReference type="ARBA" id="ARBA00022803"/>
    </source>
</evidence>
<sequence length="489" mass="55863">MTIRGRPETNKHPRRIRWGWVHTRSVSIGLIGLLCGLAVGCNASQREADRYYQAGLTAKAHSNFQQARTQFRLAIEQYPPHVEAHLELGLLLCRYQRYQQAIKHFLRARQYGETSYKPSAYIGYAYERLGRWKFAERAYKRAIHLAPKLIDIRLRLADVLEWQGKYQHAGAIVQEALTLKPDLETGAFLRARAALLQQPPPEIHLALADLYVRQGKIQRGLTEYAKARSFNPKVPDDLLQFGIFCFERDQFAPAVTYLEQAKHAGGEAQLDIRARLAIAYDELGQLPEAIQEYQAVLRLQPEWYEIHERLAELLQQVDRPAEAADELEKLFHLAQRRAVAELDTNDLWKEILHLRGEQLQKAVVRLNRAGDYPLIQVVINDTRPAAVIVDENAKYTIISDQLAHDLGIQLTPQTSEFHFTFAGRPYTAPLVNLPSIRVGELEAHNIAALVWSLSDYPGVDGLLGRSFLKHFQVDIHDDQHLLVLTKLYS</sequence>
<keyword evidence="4" id="KW-0812">Transmembrane</keyword>
<accession>A0A9D5K1S3</accession>
<keyword evidence="2 3" id="KW-0802">TPR repeat</keyword>
<dbReference type="Pfam" id="PF13975">
    <property type="entry name" value="gag-asp_proteas"/>
    <property type="match status" value="1"/>
</dbReference>
<dbReference type="Gene3D" id="1.25.40.10">
    <property type="entry name" value="Tetratricopeptide repeat domain"/>
    <property type="match status" value="2"/>
</dbReference>
<dbReference type="InterPro" id="IPR011990">
    <property type="entry name" value="TPR-like_helical_dom_sf"/>
</dbReference>
<dbReference type="SUPFAM" id="SSF50630">
    <property type="entry name" value="Acid proteases"/>
    <property type="match status" value="1"/>
</dbReference>
<dbReference type="Gene3D" id="2.40.70.10">
    <property type="entry name" value="Acid Proteases"/>
    <property type="match status" value="1"/>
</dbReference>
<organism evidence="5 6">
    <name type="scientific">candidate division KSB3 bacterium</name>
    <dbReference type="NCBI Taxonomy" id="2044937"/>
    <lineage>
        <taxon>Bacteria</taxon>
        <taxon>candidate division KSB3</taxon>
    </lineage>
</organism>
<dbReference type="EMBL" id="WJJP01000772">
    <property type="protein sequence ID" value="MBD3327652.1"/>
    <property type="molecule type" value="Genomic_DNA"/>
</dbReference>
<feature type="repeat" description="TPR" evidence="3">
    <location>
        <begin position="82"/>
        <end position="115"/>
    </location>
</feature>
<feature type="repeat" description="TPR" evidence="3">
    <location>
        <begin position="270"/>
        <end position="303"/>
    </location>
</feature>